<protein>
    <submittedName>
        <fullName evidence="3">Uncharacterized protein</fullName>
    </submittedName>
</protein>
<evidence type="ECO:0000256" key="2">
    <source>
        <dbReference type="SAM" id="MobiDB-lite"/>
    </source>
</evidence>
<dbReference type="GO" id="GO:0006310">
    <property type="term" value="P:DNA recombination"/>
    <property type="evidence" value="ECO:0007669"/>
    <property type="project" value="UniProtKB-KW"/>
</dbReference>
<dbReference type="InterPro" id="IPR013762">
    <property type="entry name" value="Integrase-like_cat_sf"/>
</dbReference>
<sequence length="1227" mass="144282">MLDTSLVTQLENAIKREIGDIFKEISQLITATYTDVNSDLAQIDFKWLDQQILDKFTLYRAVLEQLCQISKFKGNAADYLQFCFKQVKRICNEKNQQWQKDYPSYAESYEIKLPDWIVYTPKRLDNVFSGRKLQQGTMLVEVKEKLYVNWADYLKQQTQGILLDSTAKEQQKLVNTLFECLCISLIFDQGCMQPERLIAIHDAIFHMNLDSGLLPIYSDAEKVQKAYVFSYTLPSTKYGNIYRQDGEEEAELWQTQHIYFNAFAMLCYRRIQELINGPQGYVLQSTSPLLYWEKEQSEIETGNQPEALLLEKLKIHLNIVLNMAEEGDSRKAREDQPFAQLNHVKLFLKGLEKTGFAIFKHMDYVLWQEIPNLDVLSTSVLNNQIITSPLIYEQYTQLYDQPDCWKTIQARIKNLEKKPQLLDLEMPTVTVKTFHDRRTGQRHELKSWLLSFHQDIKPKQLADQLQESIQKSEDYKSAYEAGNGEYLDYVVAIAHLRVCQWLENEFAYHVKAAIKVSTIKRYYSSFVLDLLCCILEQQINLDTATEEQFEEMYRTIVEEKLLNDQRNHKTTAQTNNNKKYNTSGYAFDRLKAFHQYLVKNHRAPIVQYLYERQSDGLFLKTRLISPQMFQLMIRILRGYPEALGLTEQDATCLEWVYTLAFRLGLRIDEAAGICIDDFVSPQLRKHPDNRQLYYVFESALDQQKDDRSDHKMRKTMGDIDDLTLRIRLNSERDLKSDNATRQFDLVHFLAPDEFTGFCRFYQNLLPGSKPTAAVCNRKTKQLFMLGEQPLSSTNLSKITQLLFNTVLGTNDHQYTFHAFRHSTASHLAILLKGSIALVRCFTDYDSEFGRKLKKHILPSMKDASSRSAQAWSRLAHLMGHEDIRITARHYLHHLNILIADMFYQANREYSPQLIKALLGDSQLMHRDFKVEFQSNERDILKLMKKIHSHTENNSQTAALKSKKKQKQPQQQDVFLYRETFLEEYRKWREKKEKATIDPEVLKFIQSISQPFSLYTSHVKNDANHEDLIGFTWNKMVTWSTLYEIEQPFNLNKNVTQKDLKHFFDCLENKISLEKDRPILNFKASSKNDLIDYQRFLDFINKLYSKDLDNFEWDEYIPGEFNNVKKGEVKIKKYKIWNKKDNNFIQKMLLQSVFYKMKECLEVLSEVDDINGNSSKKHIEIRWIFLLILQLCFFSIFLKKSEFLSLKNWVIKGENPTPGFRLFECFLA</sequence>
<dbReference type="RefSeq" id="WP_227591957.1">
    <property type="nucleotide sequence ID" value="NZ_LC591943.1"/>
</dbReference>
<dbReference type="Gene3D" id="1.10.443.10">
    <property type="entry name" value="Intergrase catalytic core"/>
    <property type="match status" value="1"/>
</dbReference>
<accession>A0A7I8HRF3</accession>
<keyword evidence="1" id="KW-0233">DNA recombination</keyword>
<dbReference type="SUPFAM" id="SSF56349">
    <property type="entry name" value="DNA breaking-rejoining enzymes"/>
    <property type="match status" value="1"/>
</dbReference>
<proteinExistence type="predicted"/>
<evidence type="ECO:0000256" key="1">
    <source>
        <dbReference type="ARBA" id="ARBA00023172"/>
    </source>
</evidence>
<dbReference type="InterPro" id="IPR011010">
    <property type="entry name" value="DNA_brk_join_enz"/>
</dbReference>
<name>A0A7I8HRF3_9GAMM</name>
<dbReference type="EMBL" id="LC591943">
    <property type="protein sequence ID" value="BCM73370.1"/>
    <property type="molecule type" value="Genomic_DNA"/>
</dbReference>
<reference evidence="3" key="1">
    <citation type="submission" date="2020-10" db="EMBL/GenBank/DDBJ databases">
        <title>First report of a multidrug-resistant plasmid encoding blaNDM-1, blaOXA-420 and armA in a clinical isolate of Acinetobacter variabilis in Japan.</title>
        <authorList>
            <person name="Tohya M."/>
            <person name="Uechi K."/>
            <person name="Kirikae T."/>
        </authorList>
    </citation>
    <scope>NUCLEOTIDE SEQUENCE</scope>
    <source>
        <strain evidence="3">RYU24</strain>
        <plasmid evidence="3">pRYU24</plasmid>
    </source>
</reference>
<keyword evidence="3" id="KW-0614">Plasmid</keyword>
<evidence type="ECO:0000313" key="3">
    <source>
        <dbReference type="EMBL" id="BCM73370.1"/>
    </source>
</evidence>
<dbReference type="GO" id="GO:0015074">
    <property type="term" value="P:DNA integration"/>
    <property type="evidence" value="ECO:0007669"/>
    <property type="project" value="InterPro"/>
</dbReference>
<dbReference type="GO" id="GO:0003677">
    <property type="term" value="F:DNA binding"/>
    <property type="evidence" value="ECO:0007669"/>
    <property type="project" value="InterPro"/>
</dbReference>
<geneLocation type="plasmid" evidence="3">
    <name>pRYU24</name>
</geneLocation>
<feature type="region of interest" description="Disordered" evidence="2">
    <location>
        <begin position="950"/>
        <end position="969"/>
    </location>
</feature>
<dbReference type="AlphaFoldDB" id="A0A7I8HRF3"/>
<organism evidence="3">
    <name type="scientific">Acinetobacter variabilis</name>
    <dbReference type="NCBI Taxonomy" id="70346"/>
    <lineage>
        <taxon>Bacteria</taxon>
        <taxon>Pseudomonadati</taxon>
        <taxon>Pseudomonadota</taxon>
        <taxon>Gammaproteobacteria</taxon>
        <taxon>Moraxellales</taxon>
        <taxon>Moraxellaceae</taxon>
        <taxon>Acinetobacter</taxon>
    </lineage>
</organism>